<dbReference type="InterPro" id="IPR008979">
    <property type="entry name" value="Galactose-bd-like_sf"/>
</dbReference>
<gene>
    <name evidence="3" type="ORF">P8627_09945</name>
</gene>
<dbReference type="EMBL" id="CP122537">
    <property type="protein sequence ID" value="WGH77371.1"/>
    <property type="molecule type" value="Genomic_DNA"/>
</dbReference>
<evidence type="ECO:0000313" key="4">
    <source>
        <dbReference type="Proteomes" id="UP001243420"/>
    </source>
</evidence>
<keyword evidence="4" id="KW-1185">Reference proteome</keyword>
<dbReference type="PANTHER" id="PTHR13194">
    <property type="entry name" value="COMPLEX I INTERMEDIATE-ASSOCIATED PROTEIN 30"/>
    <property type="match status" value="1"/>
</dbReference>
<dbReference type="Proteomes" id="UP001243420">
    <property type="component" value="Chromosome"/>
</dbReference>
<dbReference type="PANTHER" id="PTHR13194:SF19">
    <property type="entry name" value="NAD(P)-BINDING ROSSMANN-FOLD SUPERFAMILY PROTEIN"/>
    <property type="match status" value="1"/>
</dbReference>
<dbReference type="InterPro" id="IPR013857">
    <property type="entry name" value="NADH-UbQ_OxRdtase-assoc_prot30"/>
</dbReference>
<dbReference type="RefSeq" id="WP_279963945.1">
    <property type="nucleotide sequence ID" value="NZ_CP122537.1"/>
</dbReference>
<dbReference type="SUPFAM" id="SSF49785">
    <property type="entry name" value="Galactose-binding domain-like"/>
    <property type="match status" value="1"/>
</dbReference>
<dbReference type="Pfam" id="PF08547">
    <property type="entry name" value="CIA30"/>
    <property type="match status" value="1"/>
</dbReference>
<dbReference type="InterPro" id="IPR039131">
    <property type="entry name" value="NDUFAF1"/>
</dbReference>
<sequence>MQLDLDWEFVADTVMGGVSQGRVTRETVDGRDAARLTGQVSLDNDGGFIQMAADLDPYGRPVDLSAYSGLTFDAFGNGESYELRLRTADLTRPWQSYRMSFTAPPRWTRVTAPFAELDAHRTDAPFDPARVRRLGILAVGRAFAADVAITGLALLTTKP</sequence>
<name>A0ABY8L8F7_9RHOB</name>
<comment type="similarity">
    <text evidence="1">Belongs to the CIA30 family.</text>
</comment>
<reference evidence="3 4" key="1">
    <citation type="submission" date="2023-04" db="EMBL/GenBank/DDBJ databases">
        <title>Jannaschia ovalis sp. nov., a marine bacterium isolated from sea tidal flat.</title>
        <authorList>
            <person name="Kwon D.Y."/>
            <person name="Kim J.-J."/>
        </authorList>
    </citation>
    <scope>NUCLEOTIDE SEQUENCE [LARGE SCALE GENOMIC DNA]</scope>
    <source>
        <strain evidence="3 4">GRR-S6-38</strain>
    </source>
</reference>
<feature type="domain" description="NADH:ubiquinone oxidoreductase intermediate-associated protein 30" evidence="2">
    <location>
        <begin position="6"/>
        <end position="141"/>
    </location>
</feature>
<organism evidence="3 4">
    <name type="scientific">Jannaschia ovalis</name>
    <dbReference type="NCBI Taxonomy" id="3038773"/>
    <lineage>
        <taxon>Bacteria</taxon>
        <taxon>Pseudomonadati</taxon>
        <taxon>Pseudomonadota</taxon>
        <taxon>Alphaproteobacteria</taxon>
        <taxon>Rhodobacterales</taxon>
        <taxon>Roseobacteraceae</taxon>
        <taxon>Jannaschia</taxon>
    </lineage>
</organism>
<proteinExistence type="inferred from homology"/>
<protein>
    <submittedName>
        <fullName evidence="3">CIA30 family protein</fullName>
    </submittedName>
</protein>
<evidence type="ECO:0000259" key="2">
    <source>
        <dbReference type="Pfam" id="PF08547"/>
    </source>
</evidence>
<accession>A0ABY8L8F7</accession>
<evidence type="ECO:0000313" key="3">
    <source>
        <dbReference type="EMBL" id="WGH77371.1"/>
    </source>
</evidence>
<evidence type="ECO:0000256" key="1">
    <source>
        <dbReference type="ARBA" id="ARBA00007884"/>
    </source>
</evidence>